<proteinExistence type="predicted"/>
<keyword evidence="3" id="KW-1185">Reference proteome</keyword>
<dbReference type="Proteomes" id="UP001374584">
    <property type="component" value="Unassembled WGS sequence"/>
</dbReference>
<evidence type="ECO:0000256" key="1">
    <source>
        <dbReference type="SAM" id="Phobius"/>
    </source>
</evidence>
<feature type="transmembrane region" description="Helical" evidence="1">
    <location>
        <begin position="93"/>
        <end position="114"/>
    </location>
</feature>
<organism evidence="2 3">
    <name type="scientific">Phaseolus coccineus</name>
    <name type="common">Scarlet runner bean</name>
    <name type="synonym">Phaseolus multiflorus</name>
    <dbReference type="NCBI Taxonomy" id="3886"/>
    <lineage>
        <taxon>Eukaryota</taxon>
        <taxon>Viridiplantae</taxon>
        <taxon>Streptophyta</taxon>
        <taxon>Embryophyta</taxon>
        <taxon>Tracheophyta</taxon>
        <taxon>Spermatophyta</taxon>
        <taxon>Magnoliopsida</taxon>
        <taxon>eudicotyledons</taxon>
        <taxon>Gunneridae</taxon>
        <taxon>Pentapetalae</taxon>
        <taxon>rosids</taxon>
        <taxon>fabids</taxon>
        <taxon>Fabales</taxon>
        <taxon>Fabaceae</taxon>
        <taxon>Papilionoideae</taxon>
        <taxon>50 kb inversion clade</taxon>
        <taxon>NPAAA clade</taxon>
        <taxon>indigoferoid/millettioid clade</taxon>
        <taxon>Phaseoleae</taxon>
        <taxon>Phaseolus</taxon>
    </lineage>
</organism>
<reference evidence="2 3" key="1">
    <citation type="submission" date="2024-01" db="EMBL/GenBank/DDBJ databases">
        <title>The genomes of 5 underutilized Papilionoideae crops provide insights into root nodulation and disease resistanc.</title>
        <authorList>
            <person name="Jiang F."/>
        </authorList>
    </citation>
    <scope>NUCLEOTIDE SEQUENCE [LARGE SCALE GENOMIC DNA]</scope>
    <source>
        <strain evidence="2">JINMINGXINNONG_FW02</strain>
        <tissue evidence="2">Leaves</tissue>
    </source>
</reference>
<protein>
    <submittedName>
        <fullName evidence="2">Uncharacterized protein</fullName>
    </submittedName>
</protein>
<keyword evidence="1" id="KW-0472">Membrane</keyword>
<dbReference type="EMBL" id="JAYMYR010000009">
    <property type="protein sequence ID" value="KAK7343168.1"/>
    <property type="molecule type" value="Genomic_DNA"/>
</dbReference>
<dbReference type="AlphaFoldDB" id="A0AAN9LZW5"/>
<accession>A0AAN9LZW5</accession>
<evidence type="ECO:0000313" key="2">
    <source>
        <dbReference type="EMBL" id="KAK7343168.1"/>
    </source>
</evidence>
<feature type="transmembrane region" description="Helical" evidence="1">
    <location>
        <begin position="53"/>
        <end position="73"/>
    </location>
</feature>
<keyword evidence="1" id="KW-1133">Transmembrane helix</keyword>
<sequence>MRRKDTANTYSLIHRATATQLTKTNAWERERRGSYPLFSSPFLCSHSIIDLSFSLFIILLGICSTGVFAFVTWKLQSWEILGDLASLPENSSGVFGFSLIRLFSVETGAKYCFLGCFRRVDSSKSILSGIEKC</sequence>
<evidence type="ECO:0000313" key="3">
    <source>
        <dbReference type="Proteomes" id="UP001374584"/>
    </source>
</evidence>
<keyword evidence="1" id="KW-0812">Transmembrane</keyword>
<comment type="caution">
    <text evidence="2">The sequence shown here is derived from an EMBL/GenBank/DDBJ whole genome shotgun (WGS) entry which is preliminary data.</text>
</comment>
<name>A0AAN9LZW5_PHACN</name>
<gene>
    <name evidence="2" type="ORF">VNO80_26131</name>
</gene>